<protein>
    <submittedName>
        <fullName evidence="2">Uncharacterized protein</fullName>
    </submittedName>
</protein>
<proteinExistence type="predicted"/>
<organism evidence="2 3">
    <name type="scientific">Lasallia pustulata</name>
    <dbReference type="NCBI Taxonomy" id="136370"/>
    <lineage>
        <taxon>Eukaryota</taxon>
        <taxon>Fungi</taxon>
        <taxon>Dikarya</taxon>
        <taxon>Ascomycota</taxon>
        <taxon>Pezizomycotina</taxon>
        <taxon>Lecanoromycetes</taxon>
        <taxon>OSLEUM clade</taxon>
        <taxon>Umbilicariomycetidae</taxon>
        <taxon>Umbilicariales</taxon>
        <taxon>Umbilicariaceae</taxon>
        <taxon>Lasallia</taxon>
    </lineage>
</organism>
<evidence type="ECO:0000313" key="2">
    <source>
        <dbReference type="EMBL" id="KAA6410884.1"/>
    </source>
</evidence>
<dbReference type="Proteomes" id="UP000324767">
    <property type="component" value="Unassembled WGS sequence"/>
</dbReference>
<sequence>MAGRNVRGQGLSSSAETNLRANTPTAGRVLGTPPHLEGCILRKRQATVEGDALRPANKTLKKASWNLHNRTESASRPQSSESQTGAGGRAPASRESSQTFGPPSVPSDVVGDELGSAGSRTPPRVHRRAVPNRDQGLFKPRRTPASSSDAGFERPGPVIDPFIGSEGLSDYEARVGVGNIERASTIEFGPDFSVSSRAKRAHGSGDRHRGAGGAS</sequence>
<feature type="compositionally biased region" description="Polar residues" evidence="1">
    <location>
        <begin position="10"/>
        <end position="25"/>
    </location>
</feature>
<gene>
    <name evidence="2" type="ORF">FRX48_05194</name>
</gene>
<evidence type="ECO:0000256" key="1">
    <source>
        <dbReference type="SAM" id="MobiDB-lite"/>
    </source>
</evidence>
<feature type="region of interest" description="Disordered" evidence="1">
    <location>
        <begin position="1"/>
        <end position="163"/>
    </location>
</feature>
<dbReference type="EMBL" id="VXIT01000008">
    <property type="protein sequence ID" value="KAA6410884.1"/>
    <property type="molecule type" value="Genomic_DNA"/>
</dbReference>
<comment type="caution">
    <text evidence="2">The sequence shown here is derived from an EMBL/GenBank/DDBJ whole genome shotgun (WGS) entry which is preliminary data.</text>
</comment>
<evidence type="ECO:0000313" key="3">
    <source>
        <dbReference type="Proteomes" id="UP000324767"/>
    </source>
</evidence>
<dbReference type="AlphaFoldDB" id="A0A5M8PPM8"/>
<feature type="compositionally biased region" description="Polar residues" evidence="1">
    <location>
        <begin position="66"/>
        <end position="84"/>
    </location>
</feature>
<reference evidence="2 3" key="1">
    <citation type="submission" date="2019-09" db="EMBL/GenBank/DDBJ databases">
        <title>The hologenome of the rock-dwelling lichen Lasallia pustulata.</title>
        <authorList>
            <person name="Greshake Tzovaras B."/>
            <person name="Segers F."/>
            <person name="Bicker A."/>
            <person name="Dal Grande F."/>
            <person name="Otte J."/>
            <person name="Hankeln T."/>
            <person name="Schmitt I."/>
            <person name="Ebersberger I."/>
        </authorList>
    </citation>
    <scope>NUCLEOTIDE SEQUENCE [LARGE SCALE GENOMIC DNA]</scope>
    <source>
        <strain evidence="2">A1-1</strain>
    </source>
</reference>
<accession>A0A5M8PPM8</accession>
<feature type="region of interest" description="Disordered" evidence="1">
    <location>
        <begin position="192"/>
        <end position="215"/>
    </location>
</feature>
<name>A0A5M8PPM8_9LECA</name>